<feature type="domain" description="Blue (type 1) copper" evidence="4">
    <location>
        <begin position="98"/>
        <end position="185"/>
    </location>
</feature>
<dbReference type="EMBL" id="CP104003">
    <property type="protein sequence ID" value="UWM56381.1"/>
    <property type="molecule type" value="Genomic_DNA"/>
</dbReference>
<keyword evidence="2" id="KW-0186">Copper</keyword>
<proteinExistence type="predicted"/>
<sequence>MTDKIDRRKFLAAAGATAATVGLAGCSSGGNGNGDGDGGGDETPEPTDSPTPTASGGGGGGAEVSDEQQSRVDEFVTSDNYDGTIVDATGQDEVVVDVGAEGNGGAFAFDPPAVAISAGTTVSFQWTGEGGLHNVVSVEDSDFDFDSGDPKETGDPFEQSFDDTGVGLYQCEPHASLNMFGAVVVLE</sequence>
<keyword evidence="1" id="KW-0479">Metal-binding</keyword>
<dbReference type="InterPro" id="IPR019546">
    <property type="entry name" value="TAT_signal_bac_arc"/>
</dbReference>
<dbReference type="PROSITE" id="PS51318">
    <property type="entry name" value="TAT"/>
    <property type="match status" value="1"/>
</dbReference>
<evidence type="ECO:0000256" key="1">
    <source>
        <dbReference type="ARBA" id="ARBA00022723"/>
    </source>
</evidence>
<dbReference type="Proteomes" id="UP001057580">
    <property type="component" value="Chromosome"/>
</dbReference>
<accession>A0A9E7R6I9</accession>
<dbReference type="InterPro" id="IPR017533">
    <property type="entry name" value="Halocyanin"/>
</dbReference>
<dbReference type="GO" id="GO:0005507">
    <property type="term" value="F:copper ion binding"/>
    <property type="evidence" value="ECO:0007669"/>
    <property type="project" value="InterPro"/>
</dbReference>
<dbReference type="KEGG" id="ssai:N0B31_08805"/>
<dbReference type="GO" id="GO:0009055">
    <property type="term" value="F:electron transfer activity"/>
    <property type="evidence" value="ECO:0007669"/>
    <property type="project" value="InterPro"/>
</dbReference>
<name>A0A9E7R6I9_9EURY</name>
<gene>
    <name evidence="5" type="ORF">N0B31_08805</name>
</gene>
<keyword evidence="6" id="KW-1185">Reference proteome</keyword>
<dbReference type="GeneID" id="74942517"/>
<dbReference type="RefSeq" id="WP_260643495.1">
    <property type="nucleotide sequence ID" value="NZ_CP104003.1"/>
</dbReference>
<dbReference type="NCBIfam" id="TIGR01409">
    <property type="entry name" value="TAT_signal_seq"/>
    <property type="match status" value="1"/>
</dbReference>
<dbReference type="Gene3D" id="2.60.40.420">
    <property type="entry name" value="Cupredoxins - blue copper proteins"/>
    <property type="match status" value="1"/>
</dbReference>
<dbReference type="InterPro" id="IPR006311">
    <property type="entry name" value="TAT_signal"/>
</dbReference>
<feature type="compositionally biased region" description="Gly residues" evidence="3">
    <location>
        <begin position="27"/>
        <end position="37"/>
    </location>
</feature>
<evidence type="ECO:0000259" key="4">
    <source>
        <dbReference type="Pfam" id="PF00127"/>
    </source>
</evidence>
<protein>
    <submittedName>
        <fullName evidence="5">Halocyanin domain-containing protein</fullName>
    </submittedName>
</protein>
<dbReference type="NCBIfam" id="TIGR03102">
    <property type="entry name" value="halo_cynanin"/>
    <property type="match status" value="1"/>
</dbReference>
<evidence type="ECO:0000313" key="6">
    <source>
        <dbReference type="Proteomes" id="UP001057580"/>
    </source>
</evidence>
<evidence type="ECO:0000256" key="3">
    <source>
        <dbReference type="SAM" id="MobiDB-lite"/>
    </source>
</evidence>
<feature type="region of interest" description="Disordered" evidence="3">
    <location>
        <begin position="22"/>
        <end position="84"/>
    </location>
</feature>
<dbReference type="Pfam" id="PF00127">
    <property type="entry name" value="Copper-bind"/>
    <property type="match status" value="1"/>
</dbReference>
<evidence type="ECO:0000313" key="5">
    <source>
        <dbReference type="EMBL" id="UWM56381.1"/>
    </source>
</evidence>
<dbReference type="InterPro" id="IPR008972">
    <property type="entry name" value="Cupredoxin"/>
</dbReference>
<reference evidence="5" key="1">
    <citation type="submission" date="2022-09" db="EMBL/GenBank/DDBJ databases">
        <title>Diverse halophilic archaea isolated from saline environments.</title>
        <authorList>
            <person name="Cui H.-L."/>
        </authorList>
    </citation>
    <scope>NUCLEOTIDE SEQUENCE</scope>
    <source>
        <strain evidence="5">ZS-35-S2</strain>
    </source>
</reference>
<dbReference type="PROSITE" id="PS51257">
    <property type="entry name" value="PROKAR_LIPOPROTEIN"/>
    <property type="match status" value="1"/>
</dbReference>
<dbReference type="SUPFAM" id="SSF49503">
    <property type="entry name" value="Cupredoxins"/>
    <property type="match status" value="1"/>
</dbReference>
<evidence type="ECO:0000256" key="2">
    <source>
        <dbReference type="ARBA" id="ARBA00023008"/>
    </source>
</evidence>
<dbReference type="AlphaFoldDB" id="A0A9E7R6I9"/>
<organism evidence="5 6">
    <name type="scientific">Salinirubellus salinus</name>
    <dbReference type="NCBI Taxonomy" id="1364945"/>
    <lineage>
        <taxon>Archaea</taxon>
        <taxon>Methanobacteriati</taxon>
        <taxon>Methanobacteriota</taxon>
        <taxon>Stenosarchaea group</taxon>
        <taxon>Halobacteria</taxon>
        <taxon>Halobacteriales</taxon>
        <taxon>Natronomonadaceae</taxon>
        <taxon>Salinirubellus</taxon>
    </lineage>
</organism>
<dbReference type="InterPro" id="IPR000923">
    <property type="entry name" value="BlueCu_1"/>
</dbReference>